<accession>A0ABQ2JT64</accession>
<dbReference type="InterPro" id="IPR041678">
    <property type="entry name" value="TetR_C_16"/>
</dbReference>
<dbReference type="PANTHER" id="PTHR30055">
    <property type="entry name" value="HTH-TYPE TRANSCRIPTIONAL REGULATOR RUTR"/>
    <property type="match status" value="1"/>
</dbReference>
<dbReference type="PRINTS" id="PR00455">
    <property type="entry name" value="HTHTETR"/>
</dbReference>
<dbReference type="Pfam" id="PF17920">
    <property type="entry name" value="TetR_C_16"/>
    <property type="match status" value="1"/>
</dbReference>
<evidence type="ECO:0000313" key="5">
    <source>
        <dbReference type="Proteomes" id="UP000605099"/>
    </source>
</evidence>
<dbReference type="InterPro" id="IPR009057">
    <property type="entry name" value="Homeodomain-like_sf"/>
</dbReference>
<evidence type="ECO:0000256" key="1">
    <source>
        <dbReference type="ARBA" id="ARBA00023125"/>
    </source>
</evidence>
<evidence type="ECO:0000259" key="3">
    <source>
        <dbReference type="PROSITE" id="PS50977"/>
    </source>
</evidence>
<dbReference type="RefSeq" id="WP_188821527.1">
    <property type="nucleotide sequence ID" value="NZ_BMLK01000018.1"/>
</dbReference>
<dbReference type="Pfam" id="PF00440">
    <property type="entry name" value="TetR_N"/>
    <property type="match status" value="1"/>
</dbReference>
<dbReference type="PANTHER" id="PTHR30055:SF235">
    <property type="entry name" value="TRANSCRIPTIONAL REGULATORY PROTEIN"/>
    <property type="match status" value="1"/>
</dbReference>
<sequence>MERSRKRNAEVTRARILAAAKQAFSNTGYSHTGIREVAALAGTSSTLVLRYYGSKIGLFEAALRDSMPDHEVVRPPYAEFATALTKMLRDNPGATDSMLMIAMASGEREAATIAAQIFTELNIVPVGAALGDPDGKVRALQMAILGIGFVFFIKHLPLTIFDERETDSICDWFTQSVLNVLEPDRRIH</sequence>
<organism evidence="4 5">
    <name type="scientific">Novosphingobium indicum</name>
    <dbReference type="NCBI Taxonomy" id="462949"/>
    <lineage>
        <taxon>Bacteria</taxon>
        <taxon>Pseudomonadati</taxon>
        <taxon>Pseudomonadota</taxon>
        <taxon>Alphaproteobacteria</taxon>
        <taxon>Sphingomonadales</taxon>
        <taxon>Sphingomonadaceae</taxon>
        <taxon>Novosphingobium</taxon>
    </lineage>
</organism>
<dbReference type="PROSITE" id="PS50977">
    <property type="entry name" value="HTH_TETR_2"/>
    <property type="match status" value="1"/>
</dbReference>
<dbReference type="InterPro" id="IPR050109">
    <property type="entry name" value="HTH-type_TetR-like_transc_reg"/>
</dbReference>
<dbReference type="EMBL" id="BMLK01000018">
    <property type="protein sequence ID" value="GGN56603.1"/>
    <property type="molecule type" value="Genomic_DNA"/>
</dbReference>
<protein>
    <submittedName>
        <fullName evidence="4">Transcriptional regulator, TetR-family protein</fullName>
    </submittedName>
</protein>
<dbReference type="SUPFAM" id="SSF46689">
    <property type="entry name" value="Homeodomain-like"/>
    <property type="match status" value="1"/>
</dbReference>
<dbReference type="InterPro" id="IPR001647">
    <property type="entry name" value="HTH_TetR"/>
</dbReference>
<proteinExistence type="predicted"/>
<dbReference type="Gene3D" id="1.10.357.10">
    <property type="entry name" value="Tetracycline Repressor, domain 2"/>
    <property type="match status" value="1"/>
</dbReference>
<evidence type="ECO:0000256" key="2">
    <source>
        <dbReference type="PROSITE-ProRule" id="PRU00335"/>
    </source>
</evidence>
<evidence type="ECO:0000313" key="4">
    <source>
        <dbReference type="EMBL" id="GGN56603.1"/>
    </source>
</evidence>
<feature type="DNA-binding region" description="H-T-H motif" evidence="2">
    <location>
        <begin position="33"/>
        <end position="52"/>
    </location>
</feature>
<reference evidence="5" key="1">
    <citation type="journal article" date="2019" name="Int. J. Syst. Evol. Microbiol.">
        <title>The Global Catalogue of Microorganisms (GCM) 10K type strain sequencing project: providing services to taxonomists for standard genome sequencing and annotation.</title>
        <authorList>
            <consortium name="The Broad Institute Genomics Platform"/>
            <consortium name="The Broad Institute Genome Sequencing Center for Infectious Disease"/>
            <person name="Wu L."/>
            <person name="Ma J."/>
        </authorList>
    </citation>
    <scope>NUCLEOTIDE SEQUENCE [LARGE SCALE GENOMIC DNA]</scope>
    <source>
        <strain evidence="5">CGMCC 1.6784</strain>
    </source>
</reference>
<keyword evidence="5" id="KW-1185">Reference proteome</keyword>
<keyword evidence="1 2" id="KW-0238">DNA-binding</keyword>
<comment type="caution">
    <text evidence="4">The sequence shown here is derived from an EMBL/GenBank/DDBJ whole genome shotgun (WGS) entry which is preliminary data.</text>
</comment>
<name>A0ABQ2JT64_9SPHN</name>
<gene>
    <name evidence="4" type="ORF">GCM10011349_34350</name>
</gene>
<dbReference type="Proteomes" id="UP000605099">
    <property type="component" value="Unassembled WGS sequence"/>
</dbReference>
<feature type="domain" description="HTH tetR-type" evidence="3">
    <location>
        <begin position="10"/>
        <end position="70"/>
    </location>
</feature>